<keyword evidence="1" id="KW-1133">Transmembrane helix</keyword>
<protein>
    <submittedName>
        <fullName evidence="2">Uncharacterized protein</fullName>
    </submittedName>
</protein>
<name>A0A1I7F3H5_9FLAO</name>
<keyword evidence="3" id="KW-1185">Reference proteome</keyword>
<keyword evidence="1" id="KW-0812">Transmembrane</keyword>
<dbReference type="EMBL" id="FPBK01000001">
    <property type="protein sequence ID" value="SFU30732.1"/>
    <property type="molecule type" value="Genomic_DNA"/>
</dbReference>
<evidence type="ECO:0000313" key="3">
    <source>
        <dbReference type="Proteomes" id="UP000199138"/>
    </source>
</evidence>
<reference evidence="2 3" key="1">
    <citation type="submission" date="2016-10" db="EMBL/GenBank/DDBJ databases">
        <authorList>
            <person name="de Groot N.N."/>
        </authorList>
    </citation>
    <scope>NUCLEOTIDE SEQUENCE [LARGE SCALE GENOMIC DNA]</scope>
    <source>
        <strain evidence="2 3">CGMCC 1.12333</strain>
    </source>
</reference>
<evidence type="ECO:0000256" key="1">
    <source>
        <dbReference type="SAM" id="Phobius"/>
    </source>
</evidence>
<accession>A0A1I7F3H5</accession>
<feature type="transmembrane region" description="Helical" evidence="1">
    <location>
        <begin position="21"/>
        <end position="38"/>
    </location>
</feature>
<dbReference type="Proteomes" id="UP000199138">
    <property type="component" value="Unassembled WGS sequence"/>
</dbReference>
<gene>
    <name evidence="2" type="ORF">SAMN05216480_101596</name>
</gene>
<evidence type="ECO:0000313" key="2">
    <source>
        <dbReference type="EMBL" id="SFU30732.1"/>
    </source>
</evidence>
<proteinExistence type="predicted"/>
<organism evidence="2 3">
    <name type="scientific">Pustulibacterium marinum</name>
    <dbReference type="NCBI Taxonomy" id="1224947"/>
    <lineage>
        <taxon>Bacteria</taxon>
        <taxon>Pseudomonadati</taxon>
        <taxon>Bacteroidota</taxon>
        <taxon>Flavobacteriia</taxon>
        <taxon>Flavobacteriales</taxon>
        <taxon>Flavobacteriaceae</taxon>
        <taxon>Pustulibacterium</taxon>
    </lineage>
</organism>
<dbReference type="AlphaFoldDB" id="A0A1I7F3H5"/>
<keyword evidence="1" id="KW-0472">Membrane</keyword>
<sequence length="130" mass="15260">MLGFFLKIEVYKTLHHTMKKIYTLFICFFMFAGITAYAQTSVDYDAMAKRKTMELVGALQLTKDQQFDMFDVIKKYEENKLDYVDATASPYPNSKFSVMREKYAADILPEIKDVLTDEQYDTFMGYVQMQ</sequence>